<protein>
    <submittedName>
        <fullName evidence="9">Unannotated protein</fullName>
    </submittedName>
</protein>
<dbReference type="InterPro" id="IPR036661">
    <property type="entry name" value="Luciferase-like_sf"/>
</dbReference>
<dbReference type="PANTHER" id="PTHR42847">
    <property type="entry name" value="ALKANESULFONATE MONOOXYGENASE"/>
    <property type="match status" value="1"/>
</dbReference>
<dbReference type="GO" id="GO:0008726">
    <property type="term" value="F:alkanesulfonate monooxygenase activity"/>
    <property type="evidence" value="ECO:0007669"/>
    <property type="project" value="TreeGrafter"/>
</dbReference>
<dbReference type="InterPro" id="IPR019952">
    <property type="entry name" value="F420_OxRdatse_Rv1855c_pred"/>
</dbReference>
<keyword evidence="1" id="KW-0285">Flavoprotein</keyword>
<evidence type="ECO:0000313" key="6">
    <source>
        <dbReference type="EMBL" id="CAB4362760.1"/>
    </source>
</evidence>
<dbReference type="GO" id="GO:0046306">
    <property type="term" value="P:alkanesulfonate catabolic process"/>
    <property type="evidence" value="ECO:0007669"/>
    <property type="project" value="TreeGrafter"/>
</dbReference>
<dbReference type="EMBL" id="CAFBOL010000157">
    <property type="protein sequence ID" value="CAB5019516.1"/>
    <property type="molecule type" value="Genomic_DNA"/>
</dbReference>
<evidence type="ECO:0000259" key="5">
    <source>
        <dbReference type="Pfam" id="PF00296"/>
    </source>
</evidence>
<evidence type="ECO:0000313" key="11">
    <source>
        <dbReference type="EMBL" id="CAB5019516.1"/>
    </source>
</evidence>
<dbReference type="PANTHER" id="PTHR42847:SF8">
    <property type="entry name" value="CONSERVED PROTEIN"/>
    <property type="match status" value="1"/>
</dbReference>
<evidence type="ECO:0000313" key="7">
    <source>
        <dbReference type="EMBL" id="CAB4709086.1"/>
    </source>
</evidence>
<dbReference type="EMBL" id="CAFAAV010000028">
    <property type="protein sequence ID" value="CAB4808265.1"/>
    <property type="molecule type" value="Genomic_DNA"/>
</dbReference>
<evidence type="ECO:0000313" key="10">
    <source>
        <dbReference type="EMBL" id="CAB4916696.1"/>
    </source>
</evidence>
<sequence>MTNPNIRVGLQIPSFTFPGVGAEGLFEVVGTAAVTAEASGFDSVFVMDHFYQLPMLGNPDQNMFEAYSLLTAIAARTEKVRLGCMVGGMTYRNPAFLAKTVTCLDVISKGRAIWGIGAGWFEQEHNDYNFEFGTFTDRFEKLEEGLQIAKSMFVNHTTTFDGKWFKVTDAFNQPAPVQAGGPPILIGGSGPKKTLRMVAQYGDACNVFGDAGVVRHLMGVLDEHCDRLGRTRTDICRTRLGSIVVGRTMEDARATLKKRFGDIDAMPAEFQDRLRNMFIVGDVDSVGEQLQAFKDAGLDGMVTSLIDPTDLDAIALTGETLGRVFR</sequence>
<reference evidence="9" key="1">
    <citation type="submission" date="2020-05" db="EMBL/GenBank/DDBJ databases">
        <authorList>
            <person name="Chiriac C."/>
            <person name="Salcher M."/>
            <person name="Ghai R."/>
            <person name="Kavagutti S V."/>
        </authorList>
    </citation>
    <scope>NUCLEOTIDE SEQUENCE</scope>
</reference>
<proteinExistence type="predicted"/>
<dbReference type="EMBL" id="CAFBIY010000190">
    <property type="protein sequence ID" value="CAB4853037.1"/>
    <property type="molecule type" value="Genomic_DNA"/>
</dbReference>
<dbReference type="SUPFAM" id="SSF51679">
    <property type="entry name" value="Bacterial luciferase-like"/>
    <property type="match status" value="1"/>
</dbReference>
<evidence type="ECO:0000256" key="3">
    <source>
        <dbReference type="ARBA" id="ARBA00023002"/>
    </source>
</evidence>
<dbReference type="EMBL" id="CAESGF010000003">
    <property type="protein sequence ID" value="CAB4362760.1"/>
    <property type="molecule type" value="Genomic_DNA"/>
</dbReference>
<name>A0A6J7C4N1_9ZZZZ</name>
<feature type="domain" description="Luciferase-like" evidence="5">
    <location>
        <begin position="8"/>
        <end position="299"/>
    </location>
</feature>
<dbReference type="Gene3D" id="3.20.20.30">
    <property type="entry name" value="Luciferase-like domain"/>
    <property type="match status" value="1"/>
</dbReference>
<evidence type="ECO:0000313" key="9">
    <source>
        <dbReference type="EMBL" id="CAB4853037.1"/>
    </source>
</evidence>
<dbReference type="AlphaFoldDB" id="A0A6J7C4N1"/>
<dbReference type="Pfam" id="PF00296">
    <property type="entry name" value="Bac_luciferase"/>
    <property type="match status" value="1"/>
</dbReference>
<dbReference type="InterPro" id="IPR011251">
    <property type="entry name" value="Luciferase-like_dom"/>
</dbReference>
<evidence type="ECO:0000256" key="2">
    <source>
        <dbReference type="ARBA" id="ARBA00022643"/>
    </source>
</evidence>
<dbReference type="InterPro" id="IPR050172">
    <property type="entry name" value="SsuD_RutA_monooxygenase"/>
</dbReference>
<organism evidence="9">
    <name type="scientific">freshwater metagenome</name>
    <dbReference type="NCBI Taxonomy" id="449393"/>
    <lineage>
        <taxon>unclassified sequences</taxon>
        <taxon>metagenomes</taxon>
        <taxon>ecological metagenomes</taxon>
    </lineage>
</organism>
<gene>
    <name evidence="7" type="ORF">UFOPK2656_00543</name>
    <name evidence="8" type="ORF">UFOPK3099_00557</name>
    <name evidence="9" type="ORF">UFOPK3267_02561</name>
    <name evidence="10" type="ORF">UFOPK3651_00581</name>
    <name evidence="11" type="ORF">UFOPK3931_03267</name>
    <name evidence="6" type="ORF">UFOPK4189_00541</name>
</gene>
<keyword evidence="4" id="KW-0503">Monooxygenase</keyword>
<evidence type="ECO:0000256" key="1">
    <source>
        <dbReference type="ARBA" id="ARBA00022630"/>
    </source>
</evidence>
<evidence type="ECO:0000313" key="8">
    <source>
        <dbReference type="EMBL" id="CAB4808265.1"/>
    </source>
</evidence>
<evidence type="ECO:0000256" key="4">
    <source>
        <dbReference type="ARBA" id="ARBA00023033"/>
    </source>
</evidence>
<keyword evidence="2" id="KW-0288">FMN</keyword>
<keyword evidence="3" id="KW-0560">Oxidoreductase</keyword>
<dbReference type="EMBL" id="CAEZYF010000003">
    <property type="protein sequence ID" value="CAB4709086.1"/>
    <property type="molecule type" value="Genomic_DNA"/>
</dbReference>
<dbReference type="NCBIfam" id="TIGR03560">
    <property type="entry name" value="F420_Rv1855c"/>
    <property type="match status" value="1"/>
</dbReference>
<dbReference type="EMBL" id="CAFBMT010000003">
    <property type="protein sequence ID" value="CAB4916696.1"/>
    <property type="molecule type" value="Genomic_DNA"/>
</dbReference>
<accession>A0A6J7C4N1</accession>